<dbReference type="Gramene" id="AUR62025159-RA">
    <property type="protein sequence ID" value="AUR62025159-RA:cds"/>
    <property type="gene ID" value="AUR62025159"/>
</dbReference>
<accession>A0A803M8D3</accession>
<reference evidence="2" key="2">
    <citation type="submission" date="2021-03" db="UniProtKB">
        <authorList>
            <consortium name="EnsemblPlants"/>
        </authorList>
    </citation>
    <scope>IDENTIFICATION</scope>
</reference>
<evidence type="ECO:0000313" key="3">
    <source>
        <dbReference type="Proteomes" id="UP000596660"/>
    </source>
</evidence>
<reference evidence="2" key="1">
    <citation type="journal article" date="2017" name="Nature">
        <title>The genome of Chenopodium quinoa.</title>
        <authorList>
            <person name="Jarvis D.E."/>
            <person name="Ho Y.S."/>
            <person name="Lightfoot D.J."/>
            <person name="Schmoeckel S.M."/>
            <person name="Li B."/>
            <person name="Borm T.J.A."/>
            <person name="Ohyanagi H."/>
            <person name="Mineta K."/>
            <person name="Michell C.T."/>
            <person name="Saber N."/>
            <person name="Kharbatia N.M."/>
            <person name="Rupper R.R."/>
            <person name="Sharp A.R."/>
            <person name="Dally N."/>
            <person name="Boughton B.A."/>
            <person name="Woo Y.H."/>
            <person name="Gao G."/>
            <person name="Schijlen E.G.W.M."/>
            <person name="Guo X."/>
            <person name="Momin A.A."/>
            <person name="Negrao S."/>
            <person name="Al-Babili S."/>
            <person name="Gehring C."/>
            <person name="Roessner U."/>
            <person name="Jung C."/>
            <person name="Murphy K."/>
            <person name="Arold S.T."/>
            <person name="Gojobori T."/>
            <person name="van der Linden C.G."/>
            <person name="van Loo E.N."/>
            <person name="Jellen E.N."/>
            <person name="Maughan P.J."/>
            <person name="Tester M."/>
        </authorList>
    </citation>
    <scope>NUCLEOTIDE SEQUENCE [LARGE SCALE GENOMIC DNA]</scope>
    <source>
        <strain evidence="2">cv. PI 614886</strain>
    </source>
</reference>
<evidence type="ECO:0000259" key="1">
    <source>
        <dbReference type="Pfam" id="PF00078"/>
    </source>
</evidence>
<dbReference type="PANTHER" id="PTHR19446">
    <property type="entry name" value="REVERSE TRANSCRIPTASES"/>
    <property type="match status" value="1"/>
</dbReference>
<dbReference type="Pfam" id="PF00078">
    <property type="entry name" value="RVT_1"/>
    <property type="match status" value="1"/>
</dbReference>
<name>A0A803M8D3_CHEQI</name>
<keyword evidence="3" id="KW-1185">Reference proteome</keyword>
<protein>
    <recommendedName>
        <fullName evidence="1">Reverse transcriptase domain-containing protein</fullName>
    </recommendedName>
</protein>
<organism evidence="2 3">
    <name type="scientific">Chenopodium quinoa</name>
    <name type="common">Quinoa</name>
    <dbReference type="NCBI Taxonomy" id="63459"/>
    <lineage>
        <taxon>Eukaryota</taxon>
        <taxon>Viridiplantae</taxon>
        <taxon>Streptophyta</taxon>
        <taxon>Embryophyta</taxon>
        <taxon>Tracheophyta</taxon>
        <taxon>Spermatophyta</taxon>
        <taxon>Magnoliopsida</taxon>
        <taxon>eudicotyledons</taxon>
        <taxon>Gunneridae</taxon>
        <taxon>Pentapetalae</taxon>
        <taxon>Caryophyllales</taxon>
        <taxon>Chenopodiaceae</taxon>
        <taxon>Chenopodioideae</taxon>
        <taxon>Atripliceae</taxon>
        <taxon>Chenopodium</taxon>
    </lineage>
</organism>
<dbReference type="Proteomes" id="UP000596660">
    <property type="component" value="Unplaced"/>
</dbReference>
<dbReference type="EnsemblPlants" id="AUR62025159-RA">
    <property type="protein sequence ID" value="AUR62025159-RA:cds"/>
    <property type="gene ID" value="AUR62025159"/>
</dbReference>
<dbReference type="AlphaFoldDB" id="A0A803M8D3"/>
<dbReference type="OMA" id="DRINHED"/>
<dbReference type="CDD" id="cd01650">
    <property type="entry name" value="RT_nLTR_like"/>
    <property type="match status" value="1"/>
</dbReference>
<feature type="domain" description="Reverse transcriptase" evidence="1">
    <location>
        <begin position="255"/>
        <end position="347"/>
    </location>
</feature>
<sequence>MFPDALVWNLPIMFSDHAPIVLQLHKTRGSKCTAYKMEAWCLKKEEVKEMVENIWKANTQGSPLYKIQKKVFQCRQGLKHWCLDVKHRQNSWNWQVIREQFETHQNHEDRDLLSSPSEITARKHLEEEATKKWWYWRQRAKSKWDEYGDQSTAFFFKSVKQRTVIMEIRALQSSSGAWITNASKTGLSKPFTEGEIKEAVFTPKPLKLPGPGGAPPMFFQENWNTIRSDIVKAVQHFFRTENLLRECNKTFITLIPKKKQPSRMDDFRPISLCNSMYKIISKCLVNRLKKILPETIGEFQNTFVIGRSMVDNCYIAHELLSKVKARRKGGFFEAMLKIDLSKAYGRVY</sequence>
<proteinExistence type="predicted"/>
<evidence type="ECO:0000313" key="2">
    <source>
        <dbReference type="EnsemblPlants" id="AUR62025159-RA:cds"/>
    </source>
</evidence>
<dbReference type="InterPro" id="IPR000477">
    <property type="entry name" value="RT_dom"/>
</dbReference>